<reference evidence="3" key="1">
    <citation type="journal article" date="2020" name="Nature">
        <title>Giant virus diversity and host interactions through global metagenomics.</title>
        <authorList>
            <person name="Schulz F."/>
            <person name="Roux S."/>
            <person name="Paez-Espino D."/>
            <person name="Jungbluth S."/>
            <person name="Walsh D.A."/>
            <person name="Denef V.J."/>
            <person name="McMahon K.D."/>
            <person name="Konstantinidis K.T."/>
            <person name="Eloe-Fadrosh E.A."/>
            <person name="Kyrpides N.C."/>
            <person name="Woyke T."/>
        </authorList>
    </citation>
    <scope>NUCLEOTIDE SEQUENCE</scope>
    <source>
        <strain evidence="3">GVMAG-M-3300025699-48</strain>
    </source>
</reference>
<feature type="compositionally biased region" description="Basic residues" evidence="2">
    <location>
        <begin position="144"/>
        <end position="170"/>
    </location>
</feature>
<protein>
    <submittedName>
        <fullName evidence="3">Uncharacterized protein</fullName>
    </submittedName>
</protein>
<evidence type="ECO:0000256" key="1">
    <source>
        <dbReference type="SAM" id="Coils"/>
    </source>
</evidence>
<proteinExistence type="predicted"/>
<evidence type="ECO:0000313" key="3">
    <source>
        <dbReference type="EMBL" id="QHT99486.1"/>
    </source>
</evidence>
<dbReference type="AlphaFoldDB" id="A0A6C0J4D2"/>
<name>A0A6C0J4D2_9ZZZZ</name>
<dbReference type="EMBL" id="MN740308">
    <property type="protein sequence ID" value="QHT99486.1"/>
    <property type="molecule type" value="Genomic_DNA"/>
</dbReference>
<evidence type="ECO:0000256" key="2">
    <source>
        <dbReference type="SAM" id="MobiDB-lite"/>
    </source>
</evidence>
<sequence length="170" mass="20197">MPSLTKKNRGRCTNSHNSTIKILDRPRSSPTNTMWSLIPPNQGYRRMRAEKEEENQLKTQKTQLKNRLREEVQKIENVQNNIINAEKNKKKIASKYDEDYEDYEDYDEEVAGINETWKTCEGDYTHPLRKSPTTKNLTDLVGGKKYKKKTHKHRKKKKPIPYKRKSIKYK</sequence>
<keyword evidence="1" id="KW-0175">Coiled coil</keyword>
<feature type="region of interest" description="Disordered" evidence="2">
    <location>
        <begin position="123"/>
        <end position="170"/>
    </location>
</feature>
<accession>A0A6C0J4D2</accession>
<feature type="coiled-coil region" evidence="1">
    <location>
        <begin position="47"/>
        <end position="95"/>
    </location>
</feature>
<organism evidence="3">
    <name type="scientific">viral metagenome</name>
    <dbReference type="NCBI Taxonomy" id="1070528"/>
    <lineage>
        <taxon>unclassified sequences</taxon>
        <taxon>metagenomes</taxon>
        <taxon>organismal metagenomes</taxon>
    </lineage>
</organism>